<dbReference type="GO" id="GO:0006281">
    <property type="term" value="P:DNA repair"/>
    <property type="evidence" value="ECO:0007669"/>
    <property type="project" value="UniProtKB-KW"/>
</dbReference>
<comment type="subcellular location">
    <subcellularLocation>
        <location evidence="1">Nucleus</location>
    </subcellularLocation>
</comment>
<dbReference type="Gene3D" id="3.30.70.270">
    <property type="match status" value="1"/>
</dbReference>
<evidence type="ECO:0000256" key="2">
    <source>
        <dbReference type="ARBA" id="ARBA00022679"/>
    </source>
</evidence>
<keyword evidence="4" id="KW-0227">DNA damage</keyword>
<keyword evidence="7" id="KW-0234">DNA repair</keyword>
<dbReference type="KEGG" id="pic:PICST_41858"/>
<dbReference type="AlphaFoldDB" id="A3LN71"/>
<dbReference type="GeneID" id="4837607"/>
<feature type="region of interest" description="Disordered" evidence="9">
    <location>
        <begin position="609"/>
        <end position="634"/>
    </location>
</feature>
<keyword evidence="11" id="KW-0548">Nucleotidyltransferase</keyword>
<dbReference type="GO" id="GO:0042276">
    <property type="term" value="P:error-prone translesion synthesis"/>
    <property type="evidence" value="ECO:0007669"/>
    <property type="project" value="TreeGrafter"/>
</dbReference>
<dbReference type="SUPFAM" id="SSF100879">
    <property type="entry name" value="Lesion bypass DNA polymerase (Y-family), little finger domain"/>
    <property type="match status" value="1"/>
</dbReference>
<evidence type="ECO:0000256" key="3">
    <source>
        <dbReference type="ARBA" id="ARBA00022723"/>
    </source>
</evidence>
<dbReference type="SUPFAM" id="SSF56672">
    <property type="entry name" value="DNA/RNA polymerases"/>
    <property type="match status" value="1"/>
</dbReference>
<dbReference type="GO" id="GO:0009314">
    <property type="term" value="P:response to radiation"/>
    <property type="evidence" value="ECO:0007669"/>
    <property type="project" value="TreeGrafter"/>
</dbReference>
<feature type="compositionally biased region" description="Basic and acidic residues" evidence="9">
    <location>
        <begin position="609"/>
        <end position="620"/>
    </location>
</feature>
<organism evidence="11 12">
    <name type="scientific">Scheffersomyces stipitis (strain ATCC 58785 / CBS 6054 / NBRC 10063 / NRRL Y-11545)</name>
    <name type="common">Yeast</name>
    <name type="synonym">Pichia stipitis</name>
    <dbReference type="NCBI Taxonomy" id="322104"/>
    <lineage>
        <taxon>Eukaryota</taxon>
        <taxon>Fungi</taxon>
        <taxon>Dikarya</taxon>
        <taxon>Ascomycota</taxon>
        <taxon>Saccharomycotina</taxon>
        <taxon>Pichiomycetes</taxon>
        <taxon>Debaryomycetaceae</taxon>
        <taxon>Scheffersomyces</taxon>
    </lineage>
</organism>
<keyword evidence="6" id="KW-0862">Zinc</keyword>
<keyword evidence="5" id="KW-0863">Zinc-finger</keyword>
<keyword evidence="12" id="KW-1185">Reference proteome</keyword>
<evidence type="ECO:0000259" key="10">
    <source>
        <dbReference type="PROSITE" id="PS50173"/>
    </source>
</evidence>
<dbReference type="FunCoup" id="A3LN71">
    <property type="interactions" value="609"/>
</dbReference>
<dbReference type="PIRSF" id="PIRSF036603">
    <property type="entry name" value="DPol_eta"/>
    <property type="match status" value="1"/>
</dbReference>
<evidence type="ECO:0000256" key="7">
    <source>
        <dbReference type="ARBA" id="ARBA00023204"/>
    </source>
</evidence>
<accession>A3LN71</accession>
<keyword evidence="3" id="KW-0479">Metal-binding</keyword>
<evidence type="ECO:0000256" key="5">
    <source>
        <dbReference type="ARBA" id="ARBA00022771"/>
    </source>
</evidence>
<dbReference type="InterPro" id="IPR052230">
    <property type="entry name" value="DNA_polymerase_eta"/>
</dbReference>
<dbReference type="PANTHER" id="PTHR45873:SF1">
    <property type="entry name" value="DNA POLYMERASE ETA"/>
    <property type="match status" value="1"/>
</dbReference>
<dbReference type="GO" id="GO:0007064">
    <property type="term" value="P:mitotic sister chromatid cohesion"/>
    <property type="evidence" value="ECO:0007669"/>
    <property type="project" value="UniProtKB-ARBA"/>
</dbReference>
<feature type="domain" description="UmuC" evidence="10">
    <location>
        <begin position="46"/>
        <end position="318"/>
    </location>
</feature>
<dbReference type="GO" id="GO:0005657">
    <property type="term" value="C:replication fork"/>
    <property type="evidence" value="ECO:0007669"/>
    <property type="project" value="UniProtKB-ARBA"/>
</dbReference>
<feature type="compositionally biased region" description="Basic and acidic residues" evidence="9">
    <location>
        <begin position="569"/>
        <end position="578"/>
    </location>
</feature>
<dbReference type="Proteomes" id="UP000002258">
    <property type="component" value="Chromosome 2"/>
</dbReference>
<dbReference type="GO" id="GO:0003684">
    <property type="term" value="F:damaged DNA binding"/>
    <property type="evidence" value="ECO:0007669"/>
    <property type="project" value="InterPro"/>
</dbReference>
<dbReference type="GO" id="GO:0035861">
    <property type="term" value="C:site of double-strand break"/>
    <property type="evidence" value="ECO:0007669"/>
    <property type="project" value="TreeGrafter"/>
</dbReference>
<dbReference type="GO" id="GO:0008270">
    <property type="term" value="F:zinc ion binding"/>
    <property type="evidence" value="ECO:0007669"/>
    <property type="project" value="UniProtKB-KW"/>
</dbReference>
<dbReference type="Gene3D" id="3.40.1170.60">
    <property type="match status" value="1"/>
</dbReference>
<protein>
    <submittedName>
        <fullName evidence="11">DNA polymerase eta subunit</fullName>
        <ecNumber evidence="11">2.7.7.7</ecNumber>
    </submittedName>
</protein>
<evidence type="ECO:0000256" key="9">
    <source>
        <dbReference type="SAM" id="MobiDB-lite"/>
    </source>
</evidence>
<dbReference type="FunFam" id="3.40.1170.60:FF:000008">
    <property type="entry name" value="DNA polymerase eta subunit"/>
    <property type="match status" value="1"/>
</dbReference>
<dbReference type="HOGENOM" id="CLU_012348_7_1_1"/>
<sequence length="733" mass="82993">MSVKQEFSPGACLATTAAYSTSQFTFKDLRDLNDPSLSYLSPLSVISLIDLNAFFAQVEQLRLGLPVETPVVCVQWSTLIAVSYAARKFGIGRLDTLQSAKQKCPNLVCAHAAVFKKGESHWAYTKGLPNQATHKVSLDPYRRESRKIVKIFQQHCDLVEKASVDESYLDLGRLVYKKLLSLFPLLAEGQDSDYMPSLPDTLPEELQFRGVVIKSTEEENLIQNNTIMSLSQQFPEGPPTIGDWDDVCMLIGSMIVLDIRKALYDEMGYTTSAGIASNKQVAKLAGGFKKPDNQCVIRNRSTYSFLNNFELNDVTSMGGKTGDFVLQKLRVPPDKGISYIRENFTLEAIEEEFNDDIPLAKKIYEIVRGNHRRELVNRMDVKSMMSRKNFLAKHPVETLSDADSWIKVFAGDLYNRMIELDEENLRLSMSQVSNKEKGVIKRPKTLSINLGTSSGIRRSKQAQLMQYSSLDRLWEHFEQIGYRILRDLLETITETAKLNGGRTLKELEAQSLDPRKIKVASISHLSLTISNFIKANDSSLIDSYTGNTETDKESAQAKLKQMFDEVNKSALEKQEKEPSPAPQPRIISSEDKSYIKKLFDDFQMSNHIEEASKSPKRSENKAQGSSMKTSSEKHDSKYIKKLFEDYQTQASLDLTLKSNSGIQHAKEENTKRKLDIFQSLQKRQKPQSKSTDDFLNTLLQTMYCPQCKEEIDNAVEHNDFHVAMEISNRINGH</sequence>
<evidence type="ECO:0000313" key="12">
    <source>
        <dbReference type="Proteomes" id="UP000002258"/>
    </source>
</evidence>
<dbReference type="eggNOG" id="KOG2095">
    <property type="taxonomic scope" value="Eukaryota"/>
</dbReference>
<dbReference type="PROSITE" id="PS50173">
    <property type="entry name" value="UMUC"/>
    <property type="match status" value="1"/>
</dbReference>
<dbReference type="EC" id="2.7.7.7" evidence="11"/>
<feature type="region of interest" description="Disordered" evidence="9">
    <location>
        <begin position="569"/>
        <end position="590"/>
    </location>
</feature>
<evidence type="ECO:0000313" key="11">
    <source>
        <dbReference type="EMBL" id="ABN64281.2"/>
    </source>
</evidence>
<evidence type="ECO:0000256" key="4">
    <source>
        <dbReference type="ARBA" id="ARBA00022763"/>
    </source>
</evidence>
<dbReference type="InterPro" id="IPR043502">
    <property type="entry name" value="DNA/RNA_pol_sf"/>
</dbReference>
<reference evidence="11 12" key="1">
    <citation type="journal article" date="2007" name="Nat. Biotechnol.">
        <title>Genome sequence of the lignocellulose-bioconverting and xylose-fermenting yeast Pichia stipitis.</title>
        <authorList>
            <person name="Jeffries T.W."/>
            <person name="Grigoriev I.V."/>
            <person name="Grimwood J."/>
            <person name="Laplaza J.M."/>
            <person name="Aerts A."/>
            <person name="Salamov A."/>
            <person name="Schmutz J."/>
            <person name="Lindquist E."/>
            <person name="Dehal P."/>
            <person name="Shapiro H."/>
            <person name="Jin Y.S."/>
            <person name="Passoth V."/>
            <person name="Richardson P.M."/>
        </authorList>
    </citation>
    <scope>NUCLEOTIDE SEQUENCE [LARGE SCALE GENOMIC DNA]</scope>
    <source>
        <strain evidence="12">ATCC 58785 / CBS 6054 / NBRC 10063 / NRRL Y-11545</strain>
    </source>
</reference>
<dbReference type="GO" id="GO:0005634">
    <property type="term" value="C:nucleus"/>
    <property type="evidence" value="ECO:0007669"/>
    <property type="project" value="UniProtKB-SubCell"/>
</dbReference>
<evidence type="ECO:0000256" key="6">
    <source>
        <dbReference type="ARBA" id="ARBA00022833"/>
    </source>
</evidence>
<dbReference type="InterPro" id="IPR043128">
    <property type="entry name" value="Rev_trsase/Diguanyl_cyclase"/>
</dbReference>
<dbReference type="InterPro" id="IPR001126">
    <property type="entry name" value="UmuC"/>
</dbReference>
<name>A3LN71_PICST</name>
<dbReference type="OMA" id="VCAQWQS"/>
<dbReference type="Gene3D" id="3.30.1490.100">
    <property type="entry name" value="DNA polymerase, Y-family, little finger domain"/>
    <property type="match status" value="1"/>
</dbReference>
<evidence type="ECO:0000256" key="8">
    <source>
        <dbReference type="ARBA" id="ARBA00023242"/>
    </source>
</evidence>
<proteinExistence type="predicted"/>
<dbReference type="GO" id="GO:0070987">
    <property type="term" value="P:error-free translesion synthesis"/>
    <property type="evidence" value="ECO:0007669"/>
    <property type="project" value="UniProtKB-ARBA"/>
</dbReference>
<gene>
    <name evidence="11" type="primary">RAD30</name>
    <name evidence="11" type="ORF">PICST_41858</name>
</gene>
<dbReference type="InterPro" id="IPR036775">
    <property type="entry name" value="DNA_pol_Y-fam_lit_finger_sf"/>
</dbReference>
<dbReference type="GO" id="GO:0003887">
    <property type="term" value="F:DNA-directed DNA polymerase activity"/>
    <property type="evidence" value="ECO:0007669"/>
    <property type="project" value="UniProtKB-EC"/>
</dbReference>
<dbReference type="Pfam" id="PF18439">
    <property type="entry name" value="zf_UBZ"/>
    <property type="match status" value="1"/>
</dbReference>
<dbReference type="RefSeq" id="XP_001382310.2">
    <property type="nucleotide sequence ID" value="XM_001382273.1"/>
</dbReference>
<dbReference type="InParanoid" id="A3LN71"/>
<dbReference type="InterPro" id="IPR041298">
    <property type="entry name" value="UBZ3"/>
</dbReference>
<dbReference type="STRING" id="322104.A3LN71"/>
<dbReference type="Pfam" id="PF00817">
    <property type="entry name" value="IMS"/>
    <property type="match status" value="1"/>
</dbReference>
<keyword evidence="8" id="KW-0539">Nucleus</keyword>
<dbReference type="PANTHER" id="PTHR45873">
    <property type="entry name" value="DNA POLYMERASE ETA"/>
    <property type="match status" value="1"/>
</dbReference>
<dbReference type="OrthoDB" id="5723at2759"/>
<evidence type="ECO:0000256" key="1">
    <source>
        <dbReference type="ARBA" id="ARBA00004123"/>
    </source>
</evidence>
<keyword evidence="2 11" id="KW-0808">Transferase</keyword>
<dbReference type="EMBL" id="CP000496">
    <property type="protein sequence ID" value="ABN64281.2"/>
    <property type="molecule type" value="Genomic_DNA"/>
</dbReference>